<evidence type="ECO:0000256" key="4">
    <source>
        <dbReference type="ARBA" id="ARBA00022989"/>
    </source>
</evidence>
<dbReference type="AlphaFoldDB" id="A0AAV9N909"/>
<evidence type="ECO:0000256" key="1">
    <source>
        <dbReference type="ARBA" id="ARBA00004141"/>
    </source>
</evidence>
<evidence type="ECO:0000313" key="11">
    <source>
        <dbReference type="Proteomes" id="UP001358417"/>
    </source>
</evidence>
<dbReference type="InterPro" id="IPR006634">
    <property type="entry name" value="TLC-dom"/>
</dbReference>
<dbReference type="RefSeq" id="XP_064706078.1">
    <property type="nucleotide sequence ID" value="XM_064846468.1"/>
</dbReference>
<keyword evidence="11" id="KW-1185">Reference proteome</keyword>
<gene>
    <name evidence="10" type="ORF">LTR84_002868</name>
</gene>
<dbReference type="Pfam" id="PF03798">
    <property type="entry name" value="TRAM_LAG1_CLN8"/>
    <property type="match status" value="1"/>
</dbReference>
<organism evidence="10 11">
    <name type="scientific">Exophiala bonariae</name>
    <dbReference type="NCBI Taxonomy" id="1690606"/>
    <lineage>
        <taxon>Eukaryota</taxon>
        <taxon>Fungi</taxon>
        <taxon>Dikarya</taxon>
        <taxon>Ascomycota</taxon>
        <taxon>Pezizomycotina</taxon>
        <taxon>Eurotiomycetes</taxon>
        <taxon>Chaetothyriomycetidae</taxon>
        <taxon>Chaetothyriales</taxon>
        <taxon>Herpotrichiellaceae</taxon>
        <taxon>Exophiala</taxon>
    </lineage>
</organism>
<dbReference type="PANTHER" id="PTHR12560:SF0">
    <property type="entry name" value="LD18904P"/>
    <property type="match status" value="1"/>
</dbReference>
<feature type="transmembrane region" description="Helical" evidence="8">
    <location>
        <begin position="364"/>
        <end position="387"/>
    </location>
</feature>
<evidence type="ECO:0000256" key="8">
    <source>
        <dbReference type="SAM" id="Phobius"/>
    </source>
</evidence>
<dbReference type="PANTHER" id="PTHR12560">
    <property type="entry name" value="LONGEVITY ASSURANCE FACTOR 1 LAG1"/>
    <property type="match status" value="1"/>
</dbReference>
<dbReference type="PROSITE" id="PS50922">
    <property type="entry name" value="TLC"/>
    <property type="match status" value="1"/>
</dbReference>
<evidence type="ECO:0000256" key="3">
    <source>
        <dbReference type="ARBA" id="ARBA00022692"/>
    </source>
</evidence>
<evidence type="ECO:0000256" key="5">
    <source>
        <dbReference type="ARBA" id="ARBA00023136"/>
    </source>
</evidence>
<dbReference type="GeneID" id="89971067"/>
<feature type="transmembrane region" description="Helical" evidence="8">
    <location>
        <begin position="116"/>
        <end position="139"/>
    </location>
</feature>
<dbReference type="GO" id="GO:0016020">
    <property type="term" value="C:membrane"/>
    <property type="evidence" value="ECO:0007669"/>
    <property type="project" value="UniProtKB-SubCell"/>
</dbReference>
<evidence type="ECO:0000256" key="6">
    <source>
        <dbReference type="PROSITE-ProRule" id="PRU00205"/>
    </source>
</evidence>
<dbReference type="GO" id="GO:0046513">
    <property type="term" value="P:ceramide biosynthetic process"/>
    <property type="evidence" value="ECO:0007669"/>
    <property type="project" value="InterPro"/>
</dbReference>
<feature type="compositionally biased region" description="Low complexity" evidence="7">
    <location>
        <begin position="467"/>
        <end position="484"/>
    </location>
</feature>
<comment type="similarity">
    <text evidence="2">Belongs to the sphingosine N-acyltransferase family.</text>
</comment>
<evidence type="ECO:0000256" key="2">
    <source>
        <dbReference type="ARBA" id="ARBA00009808"/>
    </source>
</evidence>
<feature type="transmembrane region" description="Helical" evidence="8">
    <location>
        <begin position="204"/>
        <end position="222"/>
    </location>
</feature>
<dbReference type="InterPro" id="IPR016439">
    <property type="entry name" value="Lag1/Lac1-like"/>
</dbReference>
<evidence type="ECO:0000256" key="7">
    <source>
        <dbReference type="SAM" id="MobiDB-lite"/>
    </source>
</evidence>
<feature type="region of interest" description="Disordered" evidence="7">
    <location>
        <begin position="448"/>
        <end position="494"/>
    </location>
</feature>
<keyword evidence="3 6" id="KW-0812">Transmembrane</keyword>
<reference evidence="10 11" key="1">
    <citation type="submission" date="2023-08" db="EMBL/GenBank/DDBJ databases">
        <title>Black Yeasts Isolated from many extreme environments.</title>
        <authorList>
            <person name="Coleine C."/>
            <person name="Stajich J.E."/>
            <person name="Selbmann L."/>
        </authorList>
    </citation>
    <scope>NUCLEOTIDE SEQUENCE [LARGE SCALE GENOMIC DNA]</scope>
    <source>
        <strain evidence="10 11">CCFEE 5792</strain>
    </source>
</reference>
<dbReference type="EMBL" id="JAVRRD010000014">
    <property type="protein sequence ID" value="KAK5052064.1"/>
    <property type="molecule type" value="Genomic_DNA"/>
</dbReference>
<dbReference type="GO" id="GO:0050291">
    <property type="term" value="F:sphingosine N-acyltransferase activity"/>
    <property type="evidence" value="ECO:0007669"/>
    <property type="project" value="InterPro"/>
</dbReference>
<feature type="compositionally biased region" description="Acidic residues" evidence="7">
    <location>
        <begin position="399"/>
        <end position="414"/>
    </location>
</feature>
<feature type="region of interest" description="Disordered" evidence="7">
    <location>
        <begin position="396"/>
        <end position="419"/>
    </location>
</feature>
<protein>
    <recommendedName>
        <fullName evidence="9">TLC domain-containing protein</fullName>
    </recommendedName>
</protein>
<feature type="transmembrane region" description="Helical" evidence="8">
    <location>
        <begin position="278"/>
        <end position="297"/>
    </location>
</feature>
<dbReference type="Proteomes" id="UP001358417">
    <property type="component" value="Unassembled WGS sequence"/>
</dbReference>
<evidence type="ECO:0000259" key="9">
    <source>
        <dbReference type="PROSITE" id="PS50922"/>
    </source>
</evidence>
<name>A0AAV9N909_9EURO</name>
<comment type="subcellular location">
    <subcellularLocation>
        <location evidence="1">Membrane</location>
        <topology evidence="1">Multi-pass membrane protein</topology>
    </subcellularLocation>
</comment>
<feature type="transmembrane region" description="Helical" evidence="8">
    <location>
        <begin position="160"/>
        <end position="178"/>
    </location>
</feature>
<proteinExistence type="inferred from homology"/>
<evidence type="ECO:0000313" key="10">
    <source>
        <dbReference type="EMBL" id="KAK5052064.1"/>
    </source>
</evidence>
<keyword evidence="4 8" id="KW-1133">Transmembrane helix</keyword>
<accession>A0AAV9N909</accession>
<sequence length="525" mass="60175">MADISLQKQKSIPNLHDQEKLDRIAHLSTEHRQHNVSPSQKRALLRWQQKGKEKSSIALACTWIVDHQIAISLNFISILFFIHLAVPSARHHTQKFFRISYFNPATGTYALGWDDIFFVFYWIIVFTGLRCAVMDYLLAPLAGFLGIKKKKPRVRFAEQAWIFIYPSFSWSIGVYIIYNSDYWLDLRALWRNWPIREMDGLAKWYYLVQFGFWLQQIVVVNIEERRKDYHQMFTHHVITCVLMLASYGYHQYRVGTLILCLMDSVDIILPFAKILKYLHFNVACDIAFGVFIVTWFITRHALYMTVMHSIYAHIPEEIQYGCYKGSVENLQGPLPVPNDWDHVFQPFRDPVGLVCWNNRIKWTFIWMLAALQVVLLVWFIMIVRVAYKVVTGKGAEDVRSDDEDGDEEEEDTTTDDTLNLEEKPLIDNIHTCIEPALFLEREVLSTDPGFSVSKTQSSPRRSKAKSRSSSSSLARASSAGSSSSAGGGRKSYDSAHASGINLLAGSSDRKELLGRIGCDKGSTSD</sequence>
<feature type="transmembrane region" description="Helical" evidence="8">
    <location>
        <begin position="57"/>
        <end position="86"/>
    </location>
</feature>
<keyword evidence="5 6" id="KW-0472">Membrane</keyword>
<dbReference type="SMART" id="SM00724">
    <property type="entry name" value="TLC"/>
    <property type="match status" value="1"/>
</dbReference>
<feature type="domain" description="TLC" evidence="9">
    <location>
        <begin position="151"/>
        <end position="391"/>
    </location>
</feature>
<comment type="caution">
    <text evidence="10">The sequence shown here is derived from an EMBL/GenBank/DDBJ whole genome shotgun (WGS) entry which is preliminary data.</text>
</comment>